<evidence type="ECO:0000256" key="4">
    <source>
        <dbReference type="SAM" id="MobiDB-lite"/>
    </source>
</evidence>
<dbReference type="STRING" id="41875.K8ELD4"/>
<keyword evidence="3" id="KW-0687">Ribonucleoprotein</keyword>
<feature type="compositionally biased region" description="Acidic residues" evidence="4">
    <location>
        <begin position="184"/>
        <end position="193"/>
    </location>
</feature>
<evidence type="ECO:0000313" key="5">
    <source>
        <dbReference type="EMBL" id="CCO18789.1"/>
    </source>
</evidence>
<accession>K8ELD4</accession>
<dbReference type="GO" id="GO:0003735">
    <property type="term" value="F:structural constituent of ribosome"/>
    <property type="evidence" value="ECO:0007669"/>
    <property type="project" value="InterPro"/>
</dbReference>
<comment type="similarity">
    <text evidence="1">Belongs to the universal ribosomal protein uL13 family.</text>
</comment>
<dbReference type="Gene3D" id="3.90.1180.10">
    <property type="entry name" value="Ribosomal protein L13"/>
    <property type="match status" value="1"/>
</dbReference>
<dbReference type="PANTHER" id="PTHR11545">
    <property type="entry name" value="RIBOSOMAL PROTEIN L13"/>
    <property type="match status" value="1"/>
</dbReference>
<dbReference type="Pfam" id="PF00572">
    <property type="entry name" value="Ribosomal_L13"/>
    <property type="match status" value="1"/>
</dbReference>
<sequence length="199" mass="22937">MASSSAYRQTQIFLKKTRDRVLSGNNDALMISSRFRLIDAKGEVLGRLASQISYVLQGKDKPTFDRSKPLGDAIVVINASKIHLSGRKMEQKKFHRHTGYVGGLVTRTAKAMHARDETFLIRKAVERMLPDNQLRKEHLRKLRVFPNEEHPFKDLSADRLVPFEMPLRALKRSDGEDEYRLETESGNDDEEDDGWQRRV</sequence>
<dbReference type="RefSeq" id="XP_007509674.1">
    <property type="nucleotide sequence ID" value="XM_007509612.1"/>
</dbReference>
<evidence type="ECO:0000256" key="2">
    <source>
        <dbReference type="ARBA" id="ARBA00022980"/>
    </source>
</evidence>
<dbReference type="InterPro" id="IPR005823">
    <property type="entry name" value="Ribosomal_uL13_bac-type"/>
</dbReference>
<dbReference type="CDD" id="cd00392">
    <property type="entry name" value="Ribosomal_L13"/>
    <property type="match status" value="1"/>
</dbReference>
<dbReference type="NCBIfam" id="TIGR01066">
    <property type="entry name" value="rplM_bact"/>
    <property type="match status" value="1"/>
</dbReference>
<protein>
    <submittedName>
        <fullName evidence="5">50S ribosomal protein L13</fullName>
    </submittedName>
</protein>
<gene>
    <name evidence="5" type="ordered locus">Bathy12g02950</name>
</gene>
<feature type="compositionally biased region" description="Basic and acidic residues" evidence="4">
    <location>
        <begin position="174"/>
        <end position="183"/>
    </location>
</feature>
<dbReference type="GO" id="GO:0005762">
    <property type="term" value="C:mitochondrial large ribosomal subunit"/>
    <property type="evidence" value="ECO:0007669"/>
    <property type="project" value="TreeGrafter"/>
</dbReference>
<proteinExistence type="inferred from homology"/>
<dbReference type="eggNOG" id="KOG3203">
    <property type="taxonomic scope" value="Eukaryota"/>
</dbReference>
<dbReference type="GeneID" id="19012517"/>
<dbReference type="OrthoDB" id="274622at2759"/>
<dbReference type="AlphaFoldDB" id="K8ELD4"/>
<dbReference type="InterPro" id="IPR036899">
    <property type="entry name" value="Ribosomal_uL13_sf"/>
</dbReference>
<evidence type="ECO:0000256" key="3">
    <source>
        <dbReference type="ARBA" id="ARBA00023274"/>
    </source>
</evidence>
<dbReference type="InterPro" id="IPR005822">
    <property type="entry name" value="Ribosomal_uL13"/>
</dbReference>
<evidence type="ECO:0000256" key="1">
    <source>
        <dbReference type="ARBA" id="ARBA00006227"/>
    </source>
</evidence>
<dbReference type="GO" id="GO:0006412">
    <property type="term" value="P:translation"/>
    <property type="evidence" value="ECO:0007669"/>
    <property type="project" value="InterPro"/>
</dbReference>
<dbReference type="KEGG" id="bpg:Bathy12g02950"/>
<dbReference type="PANTHER" id="PTHR11545:SF2">
    <property type="entry name" value="LARGE RIBOSOMAL SUBUNIT PROTEIN UL13M"/>
    <property type="match status" value="1"/>
</dbReference>
<keyword evidence="2 5" id="KW-0689">Ribosomal protein</keyword>
<keyword evidence="6" id="KW-1185">Reference proteome</keyword>
<reference evidence="5 6" key="1">
    <citation type="submission" date="2011-10" db="EMBL/GenBank/DDBJ databases">
        <authorList>
            <person name="Genoscope - CEA"/>
        </authorList>
    </citation>
    <scope>NUCLEOTIDE SEQUENCE [LARGE SCALE GENOMIC DNA]</scope>
    <source>
        <strain evidence="5 6">RCC 1105</strain>
    </source>
</reference>
<dbReference type="SUPFAM" id="SSF52161">
    <property type="entry name" value="Ribosomal protein L13"/>
    <property type="match status" value="1"/>
</dbReference>
<dbReference type="GO" id="GO:0003729">
    <property type="term" value="F:mRNA binding"/>
    <property type="evidence" value="ECO:0007669"/>
    <property type="project" value="TreeGrafter"/>
</dbReference>
<dbReference type="EMBL" id="FO082267">
    <property type="protein sequence ID" value="CCO18789.1"/>
    <property type="molecule type" value="Genomic_DNA"/>
</dbReference>
<dbReference type="Proteomes" id="UP000198341">
    <property type="component" value="Chromosome 12"/>
</dbReference>
<dbReference type="GO" id="GO:0017148">
    <property type="term" value="P:negative regulation of translation"/>
    <property type="evidence" value="ECO:0007669"/>
    <property type="project" value="TreeGrafter"/>
</dbReference>
<organism evidence="5 6">
    <name type="scientific">Bathycoccus prasinos</name>
    <dbReference type="NCBI Taxonomy" id="41875"/>
    <lineage>
        <taxon>Eukaryota</taxon>
        <taxon>Viridiplantae</taxon>
        <taxon>Chlorophyta</taxon>
        <taxon>Mamiellophyceae</taxon>
        <taxon>Mamiellales</taxon>
        <taxon>Bathycoccaceae</taxon>
        <taxon>Bathycoccus</taxon>
    </lineage>
</organism>
<dbReference type="HAMAP" id="MF_01366">
    <property type="entry name" value="Ribosomal_uL13"/>
    <property type="match status" value="1"/>
</dbReference>
<name>K8ELD4_9CHLO</name>
<feature type="region of interest" description="Disordered" evidence="4">
    <location>
        <begin position="174"/>
        <end position="199"/>
    </location>
</feature>
<evidence type="ECO:0000313" key="6">
    <source>
        <dbReference type="Proteomes" id="UP000198341"/>
    </source>
</evidence>